<gene>
    <name evidence="2" type="ORF">PYV00_06400</name>
</gene>
<proteinExistence type="predicted"/>
<sequence length="110" mass="11891">MTMNVSVASARIAREIHEAEAALEEALIKQSLLFSSMVTARRDLATGKLTGQEALLRLTKSQQALLAAGSELGRVHNRMRDVHHEITGDLASDCPPQLKPVGHHDESLAA</sequence>
<dbReference type="RefSeq" id="WP_275227449.1">
    <property type="nucleotide sequence ID" value="NZ_JARESE010000015.1"/>
</dbReference>
<keyword evidence="3" id="KW-1185">Reference proteome</keyword>
<evidence type="ECO:0000313" key="3">
    <source>
        <dbReference type="Proteomes" id="UP001216253"/>
    </source>
</evidence>
<organism evidence="2 3">
    <name type="scientific">Novosphingobium album</name>
    <name type="common">ex Liu et al. 2023</name>
    <dbReference type="NCBI Taxonomy" id="3031130"/>
    <lineage>
        <taxon>Bacteria</taxon>
        <taxon>Pseudomonadati</taxon>
        <taxon>Pseudomonadota</taxon>
        <taxon>Alphaproteobacteria</taxon>
        <taxon>Sphingomonadales</taxon>
        <taxon>Sphingomonadaceae</taxon>
        <taxon>Novosphingobium</taxon>
    </lineage>
</organism>
<reference evidence="2 3" key="1">
    <citation type="submission" date="2023-03" db="EMBL/GenBank/DDBJ databases">
        <title>NovoSphingobium album sp. nov. isolated from polycyclic aromatic hydrocarbons- and heavy-metal polluted soil.</title>
        <authorList>
            <person name="Liu Z."/>
            <person name="Wang K."/>
        </authorList>
    </citation>
    <scope>NUCLEOTIDE SEQUENCE [LARGE SCALE GENOMIC DNA]</scope>
    <source>
        <strain evidence="2 3">H3SJ31-1</strain>
    </source>
</reference>
<protein>
    <submittedName>
        <fullName evidence="2">Uncharacterized protein</fullName>
    </submittedName>
</protein>
<evidence type="ECO:0000256" key="1">
    <source>
        <dbReference type="SAM" id="MobiDB-lite"/>
    </source>
</evidence>
<accession>A0ABT5WMU3</accession>
<dbReference type="Proteomes" id="UP001216253">
    <property type="component" value="Unassembled WGS sequence"/>
</dbReference>
<evidence type="ECO:0000313" key="2">
    <source>
        <dbReference type="EMBL" id="MDE8651350.1"/>
    </source>
</evidence>
<dbReference type="EMBL" id="JARESE010000015">
    <property type="protein sequence ID" value="MDE8651350.1"/>
    <property type="molecule type" value="Genomic_DNA"/>
</dbReference>
<name>A0ABT5WMU3_9SPHN</name>
<feature type="region of interest" description="Disordered" evidence="1">
    <location>
        <begin position="88"/>
        <end position="110"/>
    </location>
</feature>
<comment type="caution">
    <text evidence="2">The sequence shown here is derived from an EMBL/GenBank/DDBJ whole genome shotgun (WGS) entry which is preliminary data.</text>
</comment>